<protein>
    <submittedName>
        <fullName evidence="1">Class I SAM-dependent methyltransferase</fullName>
    </submittedName>
</protein>
<dbReference type="RefSeq" id="WP_114068391.1">
    <property type="nucleotide sequence ID" value="NZ_CP030850.1"/>
</dbReference>
<sequence length="206" mass="23420">MENPKHIVQQGYDRLGSRYRAHYENTNPERYIDWLTELTQRLPSKANVLELGCADGIPTARFLSQDFEYLGIDISPVQIELARINVPSAHFEAADMSTLSLPSSSFEGIIALYSLIHVPLVEQVTLINAIYQWLKPNGYFLCVVGADEWTGTEANWIESGTLMYWSQADAAKYQSWFIKTGFTIIDRRFVPEGTNGHTFFFVQKTA</sequence>
<dbReference type="CDD" id="cd02440">
    <property type="entry name" value="AdoMet_MTases"/>
    <property type="match status" value="1"/>
</dbReference>
<dbReference type="OrthoDB" id="9789123at2"/>
<name>A0A344TLV1_9BACT</name>
<dbReference type="InterPro" id="IPR029063">
    <property type="entry name" value="SAM-dependent_MTases_sf"/>
</dbReference>
<accession>A0A344TLV1</accession>
<dbReference type="GO" id="GO:0032259">
    <property type="term" value="P:methylation"/>
    <property type="evidence" value="ECO:0007669"/>
    <property type="project" value="UniProtKB-KW"/>
</dbReference>
<keyword evidence="1" id="KW-0808">Transferase</keyword>
<keyword evidence="2" id="KW-1185">Reference proteome</keyword>
<dbReference type="PANTHER" id="PTHR43861">
    <property type="entry name" value="TRANS-ACONITATE 2-METHYLTRANSFERASE-RELATED"/>
    <property type="match status" value="1"/>
</dbReference>
<organism evidence="1 2">
    <name type="scientific">Runella rosea</name>
    <dbReference type="NCBI Taxonomy" id="2259595"/>
    <lineage>
        <taxon>Bacteria</taxon>
        <taxon>Pseudomonadati</taxon>
        <taxon>Bacteroidota</taxon>
        <taxon>Cytophagia</taxon>
        <taxon>Cytophagales</taxon>
        <taxon>Spirosomataceae</taxon>
        <taxon>Runella</taxon>
    </lineage>
</organism>
<dbReference type="PANTHER" id="PTHR43861:SF1">
    <property type="entry name" value="TRANS-ACONITATE 2-METHYLTRANSFERASE"/>
    <property type="match status" value="1"/>
</dbReference>
<keyword evidence="1" id="KW-0489">Methyltransferase</keyword>
<evidence type="ECO:0000313" key="1">
    <source>
        <dbReference type="EMBL" id="AXE19622.1"/>
    </source>
</evidence>
<dbReference type="KEGG" id="run:DR864_18710"/>
<dbReference type="AlphaFoldDB" id="A0A344TLV1"/>
<dbReference type="EMBL" id="CP030850">
    <property type="protein sequence ID" value="AXE19622.1"/>
    <property type="molecule type" value="Genomic_DNA"/>
</dbReference>
<dbReference type="Gene3D" id="3.40.50.150">
    <property type="entry name" value="Vaccinia Virus protein VP39"/>
    <property type="match status" value="1"/>
</dbReference>
<dbReference type="Proteomes" id="UP000251993">
    <property type="component" value="Chromosome"/>
</dbReference>
<dbReference type="SUPFAM" id="SSF53335">
    <property type="entry name" value="S-adenosyl-L-methionine-dependent methyltransferases"/>
    <property type="match status" value="1"/>
</dbReference>
<dbReference type="Pfam" id="PF13489">
    <property type="entry name" value="Methyltransf_23"/>
    <property type="match status" value="1"/>
</dbReference>
<proteinExistence type="predicted"/>
<evidence type="ECO:0000313" key="2">
    <source>
        <dbReference type="Proteomes" id="UP000251993"/>
    </source>
</evidence>
<gene>
    <name evidence="1" type="ORF">DR864_18710</name>
</gene>
<reference evidence="1 2" key="1">
    <citation type="submission" date="2018-07" db="EMBL/GenBank/DDBJ databases">
        <title>Genome sequencing of Runella.</title>
        <authorList>
            <person name="Baek M.-G."/>
            <person name="Yi H."/>
        </authorList>
    </citation>
    <scope>NUCLEOTIDE SEQUENCE [LARGE SCALE GENOMIC DNA]</scope>
    <source>
        <strain evidence="1 2">HYN0085</strain>
    </source>
</reference>
<dbReference type="GO" id="GO:0008168">
    <property type="term" value="F:methyltransferase activity"/>
    <property type="evidence" value="ECO:0007669"/>
    <property type="project" value="UniProtKB-KW"/>
</dbReference>